<gene>
    <name evidence="2" type="ORF">UFOPK3401_01064</name>
</gene>
<accession>A0A6J7DY76</accession>
<dbReference type="EMBL" id="CAFBLM010000049">
    <property type="protein sequence ID" value="CAB4875697.1"/>
    <property type="molecule type" value="Genomic_DNA"/>
</dbReference>
<dbReference type="InterPro" id="IPR052729">
    <property type="entry name" value="Acyl/Acetyltrans_Enzymes"/>
</dbReference>
<dbReference type="Pfam" id="PF18014">
    <property type="entry name" value="Acetyltransf_18"/>
    <property type="match status" value="1"/>
</dbReference>
<dbReference type="CDD" id="cd04301">
    <property type="entry name" value="NAT_SF"/>
    <property type="match status" value="1"/>
</dbReference>
<dbReference type="PROSITE" id="PS51186">
    <property type="entry name" value="GNAT"/>
    <property type="match status" value="1"/>
</dbReference>
<dbReference type="InterPro" id="IPR041496">
    <property type="entry name" value="YitH/HolE_GNAT"/>
</dbReference>
<evidence type="ECO:0000313" key="2">
    <source>
        <dbReference type="EMBL" id="CAB4875697.1"/>
    </source>
</evidence>
<dbReference type="Gene3D" id="3.40.630.90">
    <property type="match status" value="1"/>
</dbReference>
<proteinExistence type="predicted"/>
<dbReference type="Pfam" id="PF00583">
    <property type="entry name" value="Acetyltransf_1"/>
    <property type="match status" value="1"/>
</dbReference>
<dbReference type="Gene3D" id="3.40.630.30">
    <property type="match status" value="1"/>
</dbReference>
<reference evidence="2" key="1">
    <citation type="submission" date="2020-05" db="EMBL/GenBank/DDBJ databases">
        <authorList>
            <person name="Chiriac C."/>
            <person name="Salcher M."/>
            <person name="Ghai R."/>
            <person name="Kavagutti S V."/>
        </authorList>
    </citation>
    <scope>NUCLEOTIDE SEQUENCE</scope>
</reference>
<dbReference type="SUPFAM" id="SSF55729">
    <property type="entry name" value="Acyl-CoA N-acyltransferases (Nat)"/>
    <property type="match status" value="1"/>
</dbReference>
<dbReference type="InterPro" id="IPR016181">
    <property type="entry name" value="Acyl_CoA_acyltransferase"/>
</dbReference>
<sequence length="282" mass="30375">MQIRTLSSDEVKLAVVWAAAEGWNPGLFDAESFYAADPQGFIGAFIDDELVGTISAVRYGDDFSFLGFYIVAPQFRGRGIGTALWAAAMERVSGSAVGLDGVLEMQSAYELSGFKLAHRNVRYGGVPHRAGSRSAGQAGELRELSTGDLEAIATLDRECFGAERNAFLSDWIQQPHARTAGVFQGENCLGFSVLRECGVGFKFGPVFAESREIAQFLVEELLKKISPGSQIFLDVCVDHAAGVELAEGLGLEPVFETVRMYANGQPAIDQPKVFGVTSFELG</sequence>
<dbReference type="PANTHER" id="PTHR47237:SF1">
    <property type="entry name" value="SLL0310 PROTEIN"/>
    <property type="match status" value="1"/>
</dbReference>
<dbReference type="GO" id="GO:0016747">
    <property type="term" value="F:acyltransferase activity, transferring groups other than amino-acyl groups"/>
    <property type="evidence" value="ECO:0007669"/>
    <property type="project" value="InterPro"/>
</dbReference>
<dbReference type="InterPro" id="IPR000182">
    <property type="entry name" value="GNAT_dom"/>
</dbReference>
<protein>
    <submittedName>
        <fullName evidence="2">Unannotated protein</fullName>
    </submittedName>
</protein>
<dbReference type="AlphaFoldDB" id="A0A6J7DY76"/>
<feature type="domain" description="N-acetyltransferase" evidence="1">
    <location>
        <begin position="1"/>
        <end position="148"/>
    </location>
</feature>
<dbReference type="PANTHER" id="PTHR47237">
    <property type="entry name" value="SLL0310 PROTEIN"/>
    <property type="match status" value="1"/>
</dbReference>
<organism evidence="2">
    <name type="scientific">freshwater metagenome</name>
    <dbReference type="NCBI Taxonomy" id="449393"/>
    <lineage>
        <taxon>unclassified sequences</taxon>
        <taxon>metagenomes</taxon>
        <taxon>ecological metagenomes</taxon>
    </lineage>
</organism>
<name>A0A6J7DY76_9ZZZZ</name>
<evidence type="ECO:0000259" key="1">
    <source>
        <dbReference type="PROSITE" id="PS51186"/>
    </source>
</evidence>